<name>X1AIB5_9ZZZZ</name>
<dbReference type="InterPro" id="IPR001789">
    <property type="entry name" value="Sig_transdc_resp-reg_receiver"/>
</dbReference>
<dbReference type="Pfam" id="PF00072">
    <property type="entry name" value="Response_reg"/>
    <property type="match status" value="1"/>
</dbReference>
<keyword evidence="1" id="KW-0238">DNA-binding</keyword>
<dbReference type="InterPro" id="IPR039420">
    <property type="entry name" value="WalR-like"/>
</dbReference>
<dbReference type="PANTHER" id="PTHR43214:SF37">
    <property type="entry name" value="TRANSCRIPTIONAL REGULATORY PROTEIN YDFI"/>
    <property type="match status" value="1"/>
</dbReference>
<dbReference type="EMBL" id="BART01016491">
    <property type="protein sequence ID" value="GAG82380.1"/>
    <property type="molecule type" value="Genomic_DNA"/>
</dbReference>
<feature type="domain" description="Response regulatory" evidence="2">
    <location>
        <begin position="6"/>
        <end position="109"/>
    </location>
</feature>
<accession>X1AIB5</accession>
<dbReference type="SMART" id="SM00448">
    <property type="entry name" value="REC"/>
    <property type="match status" value="1"/>
</dbReference>
<protein>
    <recommendedName>
        <fullName evidence="2">Response regulatory domain-containing protein</fullName>
    </recommendedName>
</protein>
<dbReference type="InterPro" id="IPR011006">
    <property type="entry name" value="CheY-like_superfamily"/>
</dbReference>
<dbReference type="CDD" id="cd17535">
    <property type="entry name" value="REC_NarL-like"/>
    <property type="match status" value="1"/>
</dbReference>
<dbReference type="Gene3D" id="3.40.50.2300">
    <property type="match status" value="1"/>
</dbReference>
<sequence>MSETIKILVADDHPIVRDGLIAVLETQDDFEIMGEASNGNEVLKILSKSQADILFIDLAMPEMDGVETIRALQKLNSKTKIIVFTVFDTDERIISAIKSGAKGYLLKGA</sequence>
<evidence type="ECO:0000259" key="2">
    <source>
        <dbReference type="PROSITE" id="PS50110"/>
    </source>
</evidence>
<dbReference type="GO" id="GO:0000160">
    <property type="term" value="P:phosphorelay signal transduction system"/>
    <property type="evidence" value="ECO:0007669"/>
    <property type="project" value="InterPro"/>
</dbReference>
<evidence type="ECO:0000313" key="3">
    <source>
        <dbReference type="EMBL" id="GAG82380.1"/>
    </source>
</evidence>
<proteinExistence type="predicted"/>
<dbReference type="GO" id="GO:0003677">
    <property type="term" value="F:DNA binding"/>
    <property type="evidence" value="ECO:0007669"/>
    <property type="project" value="UniProtKB-KW"/>
</dbReference>
<evidence type="ECO:0000256" key="1">
    <source>
        <dbReference type="ARBA" id="ARBA00023125"/>
    </source>
</evidence>
<reference evidence="3" key="1">
    <citation type="journal article" date="2014" name="Front. Microbiol.">
        <title>High frequency of phylogenetically diverse reductive dehalogenase-homologous genes in deep subseafloor sedimentary metagenomes.</title>
        <authorList>
            <person name="Kawai M."/>
            <person name="Futagami T."/>
            <person name="Toyoda A."/>
            <person name="Takaki Y."/>
            <person name="Nishi S."/>
            <person name="Hori S."/>
            <person name="Arai W."/>
            <person name="Tsubouchi T."/>
            <person name="Morono Y."/>
            <person name="Uchiyama I."/>
            <person name="Ito T."/>
            <person name="Fujiyama A."/>
            <person name="Inagaki F."/>
            <person name="Takami H."/>
        </authorList>
    </citation>
    <scope>NUCLEOTIDE SEQUENCE</scope>
    <source>
        <strain evidence="3">Expedition CK06-06</strain>
    </source>
</reference>
<feature type="non-terminal residue" evidence="3">
    <location>
        <position position="109"/>
    </location>
</feature>
<dbReference type="SUPFAM" id="SSF52172">
    <property type="entry name" value="CheY-like"/>
    <property type="match status" value="1"/>
</dbReference>
<dbReference type="PANTHER" id="PTHR43214">
    <property type="entry name" value="TWO-COMPONENT RESPONSE REGULATOR"/>
    <property type="match status" value="1"/>
</dbReference>
<dbReference type="PROSITE" id="PS50110">
    <property type="entry name" value="RESPONSE_REGULATORY"/>
    <property type="match status" value="1"/>
</dbReference>
<comment type="caution">
    <text evidence="3">The sequence shown here is derived from an EMBL/GenBank/DDBJ whole genome shotgun (WGS) entry which is preliminary data.</text>
</comment>
<gene>
    <name evidence="3" type="ORF">S01H4_31696</name>
</gene>
<dbReference type="InterPro" id="IPR058245">
    <property type="entry name" value="NreC/VraR/RcsB-like_REC"/>
</dbReference>
<organism evidence="3">
    <name type="scientific">marine sediment metagenome</name>
    <dbReference type="NCBI Taxonomy" id="412755"/>
    <lineage>
        <taxon>unclassified sequences</taxon>
        <taxon>metagenomes</taxon>
        <taxon>ecological metagenomes</taxon>
    </lineage>
</organism>
<dbReference type="AlphaFoldDB" id="X1AIB5"/>